<evidence type="ECO:0000259" key="3">
    <source>
        <dbReference type="Pfam" id="PF11954"/>
    </source>
</evidence>
<feature type="domain" description="Peptidase S12 Pab87-related C-terminal" evidence="3">
    <location>
        <begin position="568"/>
        <end position="644"/>
    </location>
</feature>
<evidence type="ECO:0000313" key="5">
    <source>
        <dbReference type="Proteomes" id="UP000216446"/>
    </source>
</evidence>
<comment type="caution">
    <text evidence="4">The sequence shown here is derived from an EMBL/GenBank/DDBJ whole genome shotgun (WGS) entry which is preliminary data.</text>
</comment>
<dbReference type="Pfam" id="PF11954">
    <property type="entry name" value="DUF3471"/>
    <property type="match status" value="1"/>
</dbReference>
<evidence type="ECO:0000259" key="2">
    <source>
        <dbReference type="Pfam" id="PF00144"/>
    </source>
</evidence>
<dbReference type="InterPro" id="IPR050491">
    <property type="entry name" value="AmpC-like"/>
</dbReference>
<evidence type="ECO:0000313" key="4">
    <source>
        <dbReference type="EMBL" id="OZC04462.1"/>
    </source>
</evidence>
<dbReference type="InParanoid" id="A0A259U3D4"/>
<dbReference type="Gene3D" id="3.40.710.10">
    <property type="entry name" value="DD-peptidase/beta-lactamase superfamily"/>
    <property type="match status" value="1"/>
</dbReference>
<feature type="chain" id="PRO_5012107696" description="Beta-lactamase-related domain-containing protein" evidence="1">
    <location>
        <begin position="21"/>
        <end position="660"/>
    </location>
</feature>
<dbReference type="RefSeq" id="WP_094550953.1">
    <property type="nucleotide sequence ID" value="NZ_MQWB01000001.1"/>
</dbReference>
<evidence type="ECO:0008006" key="6">
    <source>
        <dbReference type="Google" id="ProtNLM"/>
    </source>
</evidence>
<dbReference type="EMBL" id="MQWB01000001">
    <property type="protein sequence ID" value="OZC04462.1"/>
    <property type="molecule type" value="Genomic_DNA"/>
</dbReference>
<gene>
    <name evidence="4" type="ORF">BSZ36_16625</name>
</gene>
<dbReference type="InterPro" id="IPR001466">
    <property type="entry name" value="Beta-lactam-related"/>
</dbReference>
<dbReference type="PANTHER" id="PTHR46825">
    <property type="entry name" value="D-ALANYL-D-ALANINE-CARBOXYPEPTIDASE/ENDOPEPTIDASE AMPH"/>
    <property type="match status" value="1"/>
</dbReference>
<name>A0A259U3D4_9BACT</name>
<feature type="signal peptide" evidence="1">
    <location>
        <begin position="1"/>
        <end position="20"/>
    </location>
</feature>
<dbReference type="PANTHER" id="PTHR46825:SF9">
    <property type="entry name" value="BETA-LACTAMASE-RELATED DOMAIN-CONTAINING PROTEIN"/>
    <property type="match status" value="1"/>
</dbReference>
<dbReference type="Proteomes" id="UP000216446">
    <property type="component" value="Unassembled WGS sequence"/>
</dbReference>
<protein>
    <recommendedName>
        <fullName evidence="6">Beta-lactamase-related domain-containing protein</fullName>
    </recommendedName>
</protein>
<dbReference type="InterPro" id="IPR012338">
    <property type="entry name" value="Beta-lactam/transpept-like"/>
</dbReference>
<accession>A0A259U3D4</accession>
<dbReference type="AlphaFoldDB" id="A0A259U3D4"/>
<sequence length="660" mass="71136">MTPRYTLALLLALASGGAAAQEALVPGQPAEGTTASGDSDAYTLALDADQFVLGRAVQVDADVVVTVTGPDGEAVGEFDESARGTDPFQFVSEASGVYTITVTPFENAKGTYALEILRSEPVATAPEAIVDQQYAVLDSDDSPGVVVAIVERGELVFAKPYGMASLTYGIPYTLDTPTNIGSTSKQFTAFAIALLAERGELGLDDDIRAHIPELPDLGATVTIRHLLTHTSGYREFLNALAMSGVAPLAIERHEIISLVQRQTELQNTPGTEWNYNNTAFALLATVVERVTEESFPDWMRANVFLPLGMENTYVRESPTTIIPGRASGYTAAEGGGWDEVPDLGGAMGAGGIYSTAPDLAKWMDNYRTARLGGERVIAQMTTPYVLASGDTTDYGFGLFIDEVRGQRRFQHGGADMAHRSDFGYMPDIESGIIVLSNTPSIPNAVAQVANAFFADHFTPEDEADAPAASGEDFDPESFDPETFDAYAGRYELEEMPGFILTFRREDGRYFTQATGQSEVEIFPISAETFELRVVPASVTFNVADDGTVPTITLHQGGDHPATRLPDEAAEPAPLADYAGRYFSEEMETFYTVEVDGDELHLVHRRFEEPVTLAHSTGDDFTGGFPIATVDFERDDSGAVTGFRAGSGRTRDVWFAKVETP</sequence>
<dbReference type="InterPro" id="IPR021860">
    <property type="entry name" value="Peptidase_S12_Pab87-rel_C"/>
</dbReference>
<dbReference type="Pfam" id="PF00144">
    <property type="entry name" value="Beta-lactamase"/>
    <property type="match status" value="1"/>
</dbReference>
<keyword evidence="5" id="KW-1185">Reference proteome</keyword>
<dbReference type="SUPFAM" id="SSF56601">
    <property type="entry name" value="beta-lactamase/transpeptidase-like"/>
    <property type="match status" value="1"/>
</dbReference>
<dbReference type="Gene3D" id="2.60.120.380">
    <property type="match status" value="1"/>
</dbReference>
<dbReference type="OrthoDB" id="1522765at2"/>
<evidence type="ECO:0000256" key="1">
    <source>
        <dbReference type="SAM" id="SignalP"/>
    </source>
</evidence>
<organism evidence="4 5">
    <name type="scientific">Rubricoccus marinus</name>
    <dbReference type="NCBI Taxonomy" id="716817"/>
    <lineage>
        <taxon>Bacteria</taxon>
        <taxon>Pseudomonadati</taxon>
        <taxon>Rhodothermota</taxon>
        <taxon>Rhodothermia</taxon>
        <taxon>Rhodothermales</taxon>
        <taxon>Rubricoccaceae</taxon>
        <taxon>Rubricoccus</taxon>
    </lineage>
</organism>
<proteinExistence type="predicted"/>
<keyword evidence="1" id="KW-0732">Signal</keyword>
<reference evidence="4 5" key="1">
    <citation type="submission" date="2016-11" db="EMBL/GenBank/DDBJ databases">
        <title>Study of marine rhodopsin-containing bacteria.</title>
        <authorList>
            <person name="Yoshizawa S."/>
            <person name="Kumagai Y."/>
            <person name="Kogure K."/>
        </authorList>
    </citation>
    <scope>NUCLEOTIDE SEQUENCE [LARGE SCALE GENOMIC DNA]</scope>
    <source>
        <strain evidence="4 5">SG-29</strain>
    </source>
</reference>
<feature type="domain" description="Beta-lactamase-related" evidence="2">
    <location>
        <begin position="139"/>
        <end position="440"/>
    </location>
</feature>